<keyword evidence="2" id="KW-1185">Reference proteome</keyword>
<dbReference type="Proteomes" id="UP000272942">
    <property type="component" value="Unassembled WGS sequence"/>
</dbReference>
<protein>
    <submittedName>
        <fullName evidence="3">CCHC-type domain-containing protein</fullName>
    </submittedName>
</protein>
<sequence>MQKLENFARDYNSKAVMAEQNEDAIRDAFISSAAYDQAKALDLAQQRSQTFVEATPSIYTSAVSALNQTPEKLAASRTSCYFCGYDRHPRHKCHTKDTT</sequence>
<evidence type="ECO:0000313" key="2">
    <source>
        <dbReference type="Proteomes" id="UP000272942"/>
    </source>
</evidence>
<organism evidence="3">
    <name type="scientific">Echinostoma caproni</name>
    <dbReference type="NCBI Taxonomy" id="27848"/>
    <lineage>
        <taxon>Eukaryota</taxon>
        <taxon>Metazoa</taxon>
        <taxon>Spiralia</taxon>
        <taxon>Lophotrochozoa</taxon>
        <taxon>Platyhelminthes</taxon>
        <taxon>Trematoda</taxon>
        <taxon>Digenea</taxon>
        <taxon>Plagiorchiida</taxon>
        <taxon>Echinostomata</taxon>
        <taxon>Echinostomatoidea</taxon>
        <taxon>Echinostomatidae</taxon>
        <taxon>Echinostoma</taxon>
    </lineage>
</organism>
<reference evidence="3" key="1">
    <citation type="submission" date="2016-06" db="UniProtKB">
        <authorList>
            <consortium name="WormBaseParasite"/>
        </authorList>
    </citation>
    <scope>IDENTIFICATION</scope>
</reference>
<reference evidence="1 2" key="2">
    <citation type="submission" date="2018-11" db="EMBL/GenBank/DDBJ databases">
        <authorList>
            <consortium name="Pathogen Informatics"/>
        </authorList>
    </citation>
    <scope>NUCLEOTIDE SEQUENCE [LARGE SCALE GENOMIC DNA]</scope>
    <source>
        <strain evidence="1 2">Egypt</strain>
    </source>
</reference>
<proteinExistence type="predicted"/>
<gene>
    <name evidence="1" type="ORF">ECPE_LOCUS18290</name>
</gene>
<dbReference type="AlphaFoldDB" id="A0A183BGF5"/>
<evidence type="ECO:0000313" key="3">
    <source>
        <dbReference type="WBParaSite" id="ECPE_0001834001-mRNA-1"/>
    </source>
</evidence>
<accession>A0A183BGF5</accession>
<name>A0A183BGF5_9TREM</name>
<dbReference type="EMBL" id="UZAN01076712">
    <property type="protein sequence ID" value="VDP96029.1"/>
    <property type="molecule type" value="Genomic_DNA"/>
</dbReference>
<dbReference type="WBParaSite" id="ECPE_0001834001-mRNA-1">
    <property type="protein sequence ID" value="ECPE_0001834001-mRNA-1"/>
    <property type="gene ID" value="ECPE_0001834001"/>
</dbReference>
<evidence type="ECO:0000313" key="1">
    <source>
        <dbReference type="EMBL" id="VDP96029.1"/>
    </source>
</evidence>